<gene>
    <name evidence="1" type="ORF">TNCV_5044121</name>
</gene>
<dbReference type="AlphaFoldDB" id="A0A8X6WI98"/>
<protein>
    <submittedName>
        <fullName evidence="1">Uncharacterized protein</fullName>
    </submittedName>
</protein>
<dbReference type="Proteomes" id="UP000887159">
    <property type="component" value="Unassembled WGS sequence"/>
</dbReference>
<accession>A0A8X6WI98</accession>
<proteinExistence type="predicted"/>
<comment type="caution">
    <text evidence="1">The sequence shown here is derived from an EMBL/GenBank/DDBJ whole genome shotgun (WGS) entry which is preliminary data.</text>
</comment>
<organism evidence="1 2">
    <name type="scientific">Trichonephila clavipes</name>
    <name type="common">Golden silk orbweaver</name>
    <name type="synonym">Nephila clavipes</name>
    <dbReference type="NCBI Taxonomy" id="2585209"/>
    <lineage>
        <taxon>Eukaryota</taxon>
        <taxon>Metazoa</taxon>
        <taxon>Ecdysozoa</taxon>
        <taxon>Arthropoda</taxon>
        <taxon>Chelicerata</taxon>
        <taxon>Arachnida</taxon>
        <taxon>Araneae</taxon>
        <taxon>Araneomorphae</taxon>
        <taxon>Entelegynae</taxon>
        <taxon>Araneoidea</taxon>
        <taxon>Nephilidae</taxon>
        <taxon>Trichonephila</taxon>
    </lineage>
</organism>
<evidence type="ECO:0000313" key="1">
    <source>
        <dbReference type="EMBL" id="GFY35037.1"/>
    </source>
</evidence>
<evidence type="ECO:0000313" key="2">
    <source>
        <dbReference type="Proteomes" id="UP000887159"/>
    </source>
</evidence>
<name>A0A8X6WI98_TRICX</name>
<reference evidence="1" key="1">
    <citation type="submission" date="2020-08" db="EMBL/GenBank/DDBJ databases">
        <title>Multicomponent nature underlies the extraordinary mechanical properties of spider dragline silk.</title>
        <authorList>
            <person name="Kono N."/>
            <person name="Nakamura H."/>
            <person name="Mori M."/>
            <person name="Yoshida Y."/>
            <person name="Ohtoshi R."/>
            <person name="Malay A.D."/>
            <person name="Moran D.A.P."/>
            <person name="Tomita M."/>
            <person name="Numata K."/>
            <person name="Arakawa K."/>
        </authorList>
    </citation>
    <scope>NUCLEOTIDE SEQUENCE</scope>
</reference>
<sequence length="20" mass="2253">MPHVARRTLISLTGFDILPD</sequence>
<dbReference type="EMBL" id="BMAU01021430">
    <property type="protein sequence ID" value="GFY35037.1"/>
    <property type="molecule type" value="Genomic_DNA"/>
</dbReference>
<keyword evidence="2" id="KW-1185">Reference proteome</keyword>